<evidence type="ECO:0000313" key="3">
    <source>
        <dbReference type="Proteomes" id="UP000266118"/>
    </source>
</evidence>
<name>A0A386HTJ5_9BACT</name>
<evidence type="ECO:0000313" key="2">
    <source>
        <dbReference type="EMBL" id="AYD49257.1"/>
    </source>
</evidence>
<dbReference type="SUPFAM" id="SSF56935">
    <property type="entry name" value="Porins"/>
    <property type="match status" value="1"/>
</dbReference>
<reference evidence="2 3" key="1">
    <citation type="submission" date="2018-09" db="EMBL/GenBank/DDBJ databases">
        <title>Arachidicoccus sp. nov., a bacterium isolated from soil.</title>
        <authorList>
            <person name="Weon H.-Y."/>
            <person name="Kwon S.-W."/>
            <person name="Lee S.A."/>
        </authorList>
    </citation>
    <scope>NUCLEOTIDE SEQUENCE [LARGE SCALE GENOMIC DNA]</scope>
    <source>
        <strain evidence="2 3">KIS59-12</strain>
    </source>
</reference>
<gene>
    <name evidence="2" type="ORF">D6B99_02930</name>
</gene>
<dbReference type="KEGG" id="ark:D6B99_02930"/>
<feature type="chain" id="PRO_5017296909" evidence="1">
    <location>
        <begin position="17"/>
        <end position="365"/>
    </location>
</feature>
<feature type="signal peptide" evidence="1">
    <location>
        <begin position="1"/>
        <end position="16"/>
    </location>
</feature>
<dbReference type="EMBL" id="CP032489">
    <property type="protein sequence ID" value="AYD49257.1"/>
    <property type="molecule type" value="Genomic_DNA"/>
</dbReference>
<dbReference type="Pfam" id="PF07642">
    <property type="entry name" value="BBP2"/>
    <property type="match status" value="1"/>
</dbReference>
<dbReference type="OrthoDB" id="1114561at2"/>
<protein>
    <submittedName>
        <fullName evidence="2">Porin</fullName>
    </submittedName>
</protein>
<dbReference type="Proteomes" id="UP000266118">
    <property type="component" value="Chromosome"/>
</dbReference>
<keyword evidence="1" id="KW-0732">Signal</keyword>
<organism evidence="2 3">
    <name type="scientific">Arachidicoccus soli</name>
    <dbReference type="NCBI Taxonomy" id="2341117"/>
    <lineage>
        <taxon>Bacteria</taxon>
        <taxon>Pseudomonadati</taxon>
        <taxon>Bacteroidota</taxon>
        <taxon>Chitinophagia</taxon>
        <taxon>Chitinophagales</taxon>
        <taxon>Chitinophagaceae</taxon>
        <taxon>Arachidicoccus</taxon>
    </lineage>
</organism>
<dbReference type="InterPro" id="IPR011486">
    <property type="entry name" value="BBP2"/>
</dbReference>
<sequence>MALFVLFSLMALNAMGQDATDSTKNAPTLKISGSADGYYRYNFNAPSGTTNNLTSFTGSQNSFELGMASVRFDGSALNGKISATADLGFGRRAEEFSYTDGETANGHSTLQAVKQLYVNFAVGKNITFTLGKWATHIGYEVLDAYANRNYSMDYMFSYGPFSHTGFKAQYTKGSLGIMLGIANPTDVVTTTSTVKTLLGQVSESFGKTNLYLNYQGFFGAKHGTNTSNLVTYNNLKSLNQLDVVLTSTLSKQFSLGYNGTVQFRDDIDPTIGNKTWWGSALYLNYDPTDKVGLSLRGEYVEDKKASLLPATKLTDLTLTLDYKLGGQFSLMPELRYDHAAQDIFKNNDGNTNSTFGGLVAVVYHF</sequence>
<dbReference type="AlphaFoldDB" id="A0A386HTJ5"/>
<proteinExistence type="predicted"/>
<keyword evidence="3" id="KW-1185">Reference proteome</keyword>
<accession>A0A386HTJ5</accession>
<evidence type="ECO:0000256" key="1">
    <source>
        <dbReference type="SAM" id="SignalP"/>
    </source>
</evidence>